<keyword evidence="5" id="KW-0256">Endoplasmic reticulum</keyword>
<evidence type="ECO:0000256" key="3">
    <source>
        <dbReference type="ARBA" id="ARBA00017057"/>
    </source>
</evidence>
<name>A0A7J6LAY2_PEROL</name>
<sequence>MSSSAHGPHPALPPLRCDLVNDVLECMSGDITEEFLRAHLKDEDTDLDKVTEITMKLNTDAHDISSIGDHLPSLSVLNLAGSYITEARSLGTKLSGLIVLNLSRSHLSDLSGMSSLLPTLQELYLAFNCLTTINGIEWMDSLQIVDLEGNSIPSLDQLSALATCSSVWQLSLEGNPVTRKASLKEILELVPALEVLDDETRVDCVCNTEAMTLTLFDLYRGRRAGSVVAQSGSLTRKVTGAEVREMRPGLDELLTSQPSDEGCSWVSELVDEGSGSEPDELSLVLEETKKRAAGQARSPWGMGGFLSARLPFTASTTASGGDRLTRPCTRDTKPATARSLMQDSTALPSSSSVLTTGGEAFSGSPLKAIRYSKRQQRSKDEKRSPPLEEAGLSIRQLLDKKQHNNRGGSAATGNRPRVEVPHGIETRTASNLYSSYEIVKAVNEFLEEALPALGYIEDTSLPWVRILLMTLACTAGVIGQFFVKFPAESSSLKLCVLGYFFFSGVTCLVDMIWTKSSDVQINDRETGDRIFVDVEMQGFSSELVLRLRSSHPNMSEEIKESIGNFFHEDGELDGQELLTRFDVLYRRFATHRRSALKTE</sequence>
<accession>A0A7J6LAY2</accession>
<dbReference type="EMBL" id="JABAHT010000411">
    <property type="protein sequence ID" value="KAF4656395.1"/>
    <property type="molecule type" value="Genomic_DNA"/>
</dbReference>
<feature type="region of interest" description="Disordered" evidence="8">
    <location>
        <begin position="316"/>
        <end position="423"/>
    </location>
</feature>
<proteinExistence type="inferred from homology"/>
<comment type="caution">
    <text evidence="9">The sequence shown here is derived from an EMBL/GenBank/DDBJ whole genome shotgun (WGS) entry which is preliminary data.</text>
</comment>
<evidence type="ECO:0000313" key="10">
    <source>
        <dbReference type="Proteomes" id="UP000570595"/>
    </source>
</evidence>
<dbReference type="Gene3D" id="3.80.10.10">
    <property type="entry name" value="Ribonuclease Inhibitor"/>
    <property type="match status" value="1"/>
</dbReference>
<gene>
    <name evidence="9" type="ORF">FOZ61_007002</name>
</gene>
<feature type="compositionally biased region" description="Polar residues" evidence="8">
    <location>
        <begin position="339"/>
        <end position="355"/>
    </location>
</feature>
<dbReference type="InterPro" id="IPR001611">
    <property type="entry name" value="Leu-rich_rpt"/>
</dbReference>
<evidence type="ECO:0000256" key="7">
    <source>
        <dbReference type="ARBA" id="ARBA00023136"/>
    </source>
</evidence>
<protein>
    <recommendedName>
        <fullName evidence="3">Signal peptidase complex subunit 2</fullName>
    </recommendedName>
</protein>
<organism evidence="9 10">
    <name type="scientific">Perkinsus olseni</name>
    <name type="common">Perkinsus atlanticus</name>
    <dbReference type="NCBI Taxonomy" id="32597"/>
    <lineage>
        <taxon>Eukaryota</taxon>
        <taxon>Sar</taxon>
        <taxon>Alveolata</taxon>
        <taxon>Perkinsozoa</taxon>
        <taxon>Perkinsea</taxon>
        <taxon>Perkinsida</taxon>
        <taxon>Perkinsidae</taxon>
        <taxon>Perkinsus</taxon>
    </lineage>
</organism>
<dbReference type="Pfam" id="PF06703">
    <property type="entry name" value="SPC25"/>
    <property type="match status" value="1"/>
</dbReference>
<evidence type="ECO:0000256" key="5">
    <source>
        <dbReference type="ARBA" id="ARBA00022824"/>
    </source>
</evidence>
<keyword evidence="4" id="KW-0812">Transmembrane</keyword>
<dbReference type="InterPro" id="IPR032675">
    <property type="entry name" value="LRR_dom_sf"/>
</dbReference>
<dbReference type="PANTHER" id="PTHR22708:SF0">
    <property type="entry name" value="LEUCINE-RICH REPEAT-CONTAINING PROTEIN 56"/>
    <property type="match status" value="1"/>
</dbReference>
<comment type="similarity">
    <text evidence="2">Belongs to the SPCS2 family.</text>
</comment>
<dbReference type="SUPFAM" id="SSF52058">
    <property type="entry name" value="L domain-like"/>
    <property type="match status" value="1"/>
</dbReference>
<dbReference type="GO" id="GO:0006465">
    <property type="term" value="P:signal peptide processing"/>
    <property type="evidence" value="ECO:0007669"/>
    <property type="project" value="InterPro"/>
</dbReference>
<comment type="subcellular location">
    <subcellularLocation>
        <location evidence="1">Endoplasmic reticulum membrane</location>
        <topology evidence="1">Multi-pass membrane protein</topology>
    </subcellularLocation>
</comment>
<keyword evidence="7" id="KW-0472">Membrane</keyword>
<reference evidence="9 10" key="1">
    <citation type="submission" date="2020-04" db="EMBL/GenBank/DDBJ databases">
        <title>Perkinsus olseni comparative genomics.</title>
        <authorList>
            <person name="Bogema D.R."/>
        </authorList>
    </citation>
    <scope>NUCLEOTIDE SEQUENCE [LARGE SCALE GENOMIC DNA]</scope>
    <source>
        <strain evidence="9">ATCC PRA-179</strain>
    </source>
</reference>
<evidence type="ECO:0000256" key="2">
    <source>
        <dbReference type="ARBA" id="ARBA00007324"/>
    </source>
</evidence>
<dbReference type="GO" id="GO:0005787">
    <property type="term" value="C:signal peptidase complex"/>
    <property type="evidence" value="ECO:0007669"/>
    <property type="project" value="InterPro"/>
</dbReference>
<evidence type="ECO:0000256" key="6">
    <source>
        <dbReference type="ARBA" id="ARBA00022989"/>
    </source>
</evidence>
<dbReference type="PROSITE" id="PS51450">
    <property type="entry name" value="LRR"/>
    <property type="match status" value="2"/>
</dbReference>
<dbReference type="PANTHER" id="PTHR22708">
    <property type="entry name" value="LEUCINE-RICH REPEAT-CONTAINING PROTEIN 56"/>
    <property type="match status" value="1"/>
</dbReference>
<keyword evidence="6" id="KW-1133">Transmembrane helix</keyword>
<feature type="compositionally biased region" description="Basic and acidic residues" evidence="8">
    <location>
        <begin position="377"/>
        <end position="386"/>
    </location>
</feature>
<dbReference type="AlphaFoldDB" id="A0A7J6LAY2"/>
<evidence type="ECO:0000256" key="4">
    <source>
        <dbReference type="ARBA" id="ARBA00022692"/>
    </source>
</evidence>
<feature type="compositionally biased region" description="Basic and acidic residues" evidence="8">
    <location>
        <begin position="323"/>
        <end position="333"/>
    </location>
</feature>
<dbReference type="InterPro" id="IPR009582">
    <property type="entry name" value="Spc2/SPCS2"/>
</dbReference>
<evidence type="ECO:0000256" key="8">
    <source>
        <dbReference type="SAM" id="MobiDB-lite"/>
    </source>
</evidence>
<evidence type="ECO:0000313" key="9">
    <source>
        <dbReference type="EMBL" id="KAF4656395.1"/>
    </source>
</evidence>
<dbReference type="Proteomes" id="UP000570595">
    <property type="component" value="Unassembled WGS sequence"/>
</dbReference>
<evidence type="ECO:0000256" key="1">
    <source>
        <dbReference type="ARBA" id="ARBA00004477"/>
    </source>
</evidence>
<dbReference type="OrthoDB" id="676979at2759"/>
<dbReference type="InterPro" id="IPR040091">
    <property type="entry name" value="LRRC56"/>
</dbReference>